<dbReference type="InterPro" id="IPR053772">
    <property type="entry name" value="At1g61320/At1g61330-like"/>
</dbReference>
<feature type="domain" description="F-box/LRR-repeat protein 15/At3g58940/PEG3-like LRR" evidence="2">
    <location>
        <begin position="267"/>
        <end position="407"/>
    </location>
</feature>
<dbReference type="Gene3D" id="3.80.10.10">
    <property type="entry name" value="Ribonuclease Inhibitor"/>
    <property type="match status" value="2"/>
</dbReference>
<evidence type="ECO:0000259" key="1">
    <source>
        <dbReference type="Pfam" id="PF23622"/>
    </source>
</evidence>
<sequence>MQIATLQYQTDEYQHCSVTKRHWLLKLLFLRRAFILAYNRCKPWTTASAEMMCSQKEAMAERCIALKLALAGRQTIIAEMTATAESWTMRNCNCCATEQEFEEETKTSCFTKFKVPKCRKLHIFSKKRTEAHGPKEVLRKDFNIEEFQAEMTSLGFGGVNEHLKDAICKLIVPLHASDFIKRIVRAPEIIGTLVGSSEKNLRDVFAPSIKDFEQMGEESPVHVIIFQEIDAIAGVDGFNRQTNLLVIGTTSRIELIDEGLLRGYHFRNWIKTLVVCKIKELTLDVCITENGYGTLPEPIFDAKELEVLELRGFKLELPRDQYDIVKFVSSLSELNLTDTFLGEQFFRALCASCNSLENLTLDACRGLTSLQIAGPLPKLKRVWLNFSDETKMLRIVAPNLEYLHIRSDPSSLLQVNGITDCKALKILYLHSVGVKDQDLEGIFASLPNLEALYLLGCAALKKLKISSDRRLKCLLLEGCLNLSDVELDTPNLTSFSCGAWCDNGFLTLKLISASVLLKVELKLFEGSESTYDRRWYSKLVKFLDNFNQVKAIHLKCDTETVIVIPKNMRKKLVSSLYGTDGLHIEFEKLYKNHYSVGEVLDSLLWIFPQLDTLSFLRDNLKSTLKFIYDDDSFENEKTCTSLLLKRPRHRKLKDVKMENFECTDQQQLRDYLSRRKGRRCHICVGSAKKA</sequence>
<dbReference type="InterPro" id="IPR032675">
    <property type="entry name" value="LRR_dom_sf"/>
</dbReference>
<accession>A0A2G2ZQY0</accession>
<dbReference type="InterPro" id="IPR055357">
    <property type="entry name" value="LRR_At1g61320_AtMIF1"/>
</dbReference>
<dbReference type="STRING" id="4072.A0A2G2ZQY0"/>
<comment type="caution">
    <text evidence="3">The sequence shown here is derived from an EMBL/GenBank/DDBJ whole genome shotgun (WGS) entry which is preliminary data.</text>
</comment>
<dbReference type="PANTHER" id="PTHR34145">
    <property type="entry name" value="OS02G0105600 PROTEIN"/>
    <property type="match status" value="1"/>
</dbReference>
<dbReference type="Pfam" id="PF24758">
    <property type="entry name" value="LRR_At5g56370"/>
    <property type="match status" value="1"/>
</dbReference>
<organism evidence="3 4">
    <name type="scientific">Capsicum annuum</name>
    <name type="common">Capsicum pepper</name>
    <dbReference type="NCBI Taxonomy" id="4072"/>
    <lineage>
        <taxon>Eukaryota</taxon>
        <taxon>Viridiplantae</taxon>
        <taxon>Streptophyta</taxon>
        <taxon>Embryophyta</taxon>
        <taxon>Tracheophyta</taxon>
        <taxon>Spermatophyta</taxon>
        <taxon>Magnoliopsida</taxon>
        <taxon>eudicotyledons</taxon>
        <taxon>Gunneridae</taxon>
        <taxon>Pentapetalae</taxon>
        <taxon>asterids</taxon>
        <taxon>lamiids</taxon>
        <taxon>Solanales</taxon>
        <taxon>Solanaceae</taxon>
        <taxon>Solanoideae</taxon>
        <taxon>Capsiceae</taxon>
        <taxon>Capsicum</taxon>
    </lineage>
</organism>
<evidence type="ECO:0000313" key="4">
    <source>
        <dbReference type="Proteomes" id="UP000222542"/>
    </source>
</evidence>
<dbReference type="GO" id="GO:0016887">
    <property type="term" value="F:ATP hydrolysis activity"/>
    <property type="evidence" value="ECO:0007669"/>
    <property type="project" value="InterPro"/>
</dbReference>
<dbReference type="Gramene" id="PHT84396">
    <property type="protein sequence ID" value="PHT84396"/>
    <property type="gene ID" value="T459_12839"/>
</dbReference>
<name>A0A2G2ZQY0_CAPAN</name>
<reference evidence="3 4" key="2">
    <citation type="journal article" date="2017" name="Genome Biol.">
        <title>New reference genome sequences of hot pepper reveal the massive evolution of plant disease-resistance genes by retroduplication.</title>
        <authorList>
            <person name="Kim S."/>
            <person name="Park J."/>
            <person name="Yeom S.I."/>
            <person name="Kim Y.M."/>
            <person name="Seo E."/>
            <person name="Kim K.T."/>
            <person name="Kim M.S."/>
            <person name="Lee J.M."/>
            <person name="Cheong K."/>
            <person name="Shin H.S."/>
            <person name="Kim S.B."/>
            <person name="Han K."/>
            <person name="Lee J."/>
            <person name="Park M."/>
            <person name="Lee H.A."/>
            <person name="Lee H.Y."/>
            <person name="Lee Y."/>
            <person name="Oh S."/>
            <person name="Lee J.H."/>
            <person name="Choi E."/>
            <person name="Choi E."/>
            <person name="Lee S.E."/>
            <person name="Jeon J."/>
            <person name="Kim H."/>
            <person name="Choi G."/>
            <person name="Song H."/>
            <person name="Lee J."/>
            <person name="Lee S.C."/>
            <person name="Kwon J.K."/>
            <person name="Lee H.Y."/>
            <person name="Koo N."/>
            <person name="Hong Y."/>
            <person name="Kim R.W."/>
            <person name="Kang W.H."/>
            <person name="Huh J.H."/>
            <person name="Kang B.C."/>
            <person name="Yang T.J."/>
            <person name="Lee Y.H."/>
            <person name="Bennetzen J.L."/>
            <person name="Choi D."/>
        </authorList>
    </citation>
    <scope>NUCLEOTIDE SEQUENCE [LARGE SCALE GENOMIC DNA]</scope>
    <source>
        <strain evidence="4">cv. CM334</strain>
    </source>
</reference>
<dbReference type="SUPFAM" id="SSF52540">
    <property type="entry name" value="P-loop containing nucleoside triphosphate hydrolases"/>
    <property type="match status" value="1"/>
</dbReference>
<dbReference type="EMBL" id="AYRZ02000004">
    <property type="protein sequence ID" value="PHT84396.1"/>
    <property type="molecule type" value="Genomic_DNA"/>
</dbReference>
<dbReference type="Pfam" id="PF23622">
    <property type="entry name" value="LRR_At1g61320_AtMIF1"/>
    <property type="match status" value="1"/>
</dbReference>
<keyword evidence="4" id="KW-1185">Reference proteome</keyword>
<gene>
    <name evidence="3" type="ORF">T459_12839</name>
</gene>
<evidence type="ECO:0000259" key="2">
    <source>
        <dbReference type="Pfam" id="PF24758"/>
    </source>
</evidence>
<dbReference type="AlphaFoldDB" id="A0A2G2ZQY0"/>
<dbReference type="SUPFAM" id="SSF52047">
    <property type="entry name" value="RNI-like"/>
    <property type="match status" value="1"/>
</dbReference>
<dbReference type="GO" id="GO:0005524">
    <property type="term" value="F:ATP binding"/>
    <property type="evidence" value="ECO:0007669"/>
    <property type="project" value="InterPro"/>
</dbReference>
<evidence type="ECO:0000313" key="3">
    <source>
        <dbReference type="EMBL" id="PHT84396.1"/>
    </source>
</evidence>
<dbReference type="Proteomes" id="UP000222542">
    <property type="component" value="Unassembled WGS sequence"/>
</dbReference>
<dbReference type="Gene3D" id="3.40.50.300">
    <property type="entry name" value="P-loop containing nucleotide triphosphate hydrolases"/>
    <property type="match status" value="1"/>
</dbReference>
<proteinExistence type="predicted"/>
<feature type="domain" description="At1g61320/AtMIF1 LRR" evidence="1">
    <location>
        <begin position="418"/>
        <end position="661"/>
    </location>
</feature>
<dbReference type="InterPro" id="IPR055411">
    <property type="entry name" value="LRR_FXL15/At3g58940/PEG3-like"/>
</dbReference>
<dbReference type="PANTHER" id="PTHR34145:SF51">
    <property type="entry name" value="FBD DOMAIN-CONTAINING PROTEIN"/>
    <property type="match status" value="1"/>
</dbReference>
<protein>
    <submittedName>
        <fullName evidence="3">Uncharacterized protein</fullName>
    </submittedName>
</protein>
<dbReference type="InterPro" id="IPR027417">
    <property type="entry name" value="P-loop_NTPase"/>
</dbReference>
<reference evidence="3 4" key="1">
    <citation type="journal article" date="2014" name="Nat. Genet.">
        <title>Genome sequence of the hot pepper provides insights into the evolution of pungency in Capsicum species.</title>
        <authorList>
            <person name="Kim S."/>
            <person name="Park M."/>
            <person name="Yeom S.I."/>
            <person name="Kim Y.M."/>
            <person name="Lee J.M."/>
            <person name="Lee H.A."/>
            <person name="Seo E."/>
            <person name="Choi J."/>
            <person name="Cheong K."/>
            <person name="Kim K.T."/>
            <person name="Jung K."/>
            <person name="Lee G.W."/>
            <person name="Oh S.K."/>
            <person name="Bae C."/>
            <person name="Kim S.B."/>
            <person name="Lee H.Y."/>
            <person name="Kim S.Y."/>
            <person name="Kim M.S."/>
            <person name="Kang B.C."/>
            <person name="Jo Y.D."/>
            <person name="Yang H.B."/>
            <person name="Jeong H.J."/>
            <person name="Kang W.H."/>
            <person name="Kwon J.K."/>
            <person name="Shin C."/>
            <person name="Lim J.Y."/>
            <person name="Park J.H."/>
            <person name="Huh J.H."/>
            <person name="Kim J.S."/>
            <person name="Kim B.D."/>
            <person name="Cohen O."/>
            <person name="Paran I."/>
            <person name="Suh M.C."/>
            <person name="Lee S.B."/>
            <person name="Kim Y.K."/>
            <person name="Shin Y."/>
            <person name="Noh S.J."/>
            <person name="Park J."/>
            <person name="Seo Y.S."/>
            <person name="Kwon S.Y."/>
            <person name="Kim H.A."/>
            <person name="Park J.M."/>
            <person name="Kim H.J."/>
            <person name="Choi S.B."/>
            <person name="Bosland P.W."/>
            <person name="Reeves G."/>
            <person name="Jo S.H."/>
            <person name="Lee B.W."/>
            <person name="Cho H.T."/>
            <person name="Choi H.S."/>
            <person name="Lee M.S."/>
            <person name="Yu Y."/>
            <person name="Do Choi Y."/>
            <person name="Park B.S."/>
            <person name="van Deynze A."/>
            <person name="Ashrafi H."/>
            <person name="Hill T."/>
            <person name="Kim W.T."/>
            <person name="Pai H.S."/>
            <person name="Ahn H.K."/>
            <person name="Yeam I."/>
            <person name="Giovannoni J.J."/>
            <person name="Rose J.K."/>
            <person name="Sorensen I."/>
            <person name="Lee S.J."/>
            <person name="Kim R.W."/>
            <person name="Choi I.Y."/>
            <person name="Choi B.S."/>
            <person name="Lim J.S."/>
            <person name="Lee Y.H."/>
            <person name="Choi D."/>
        </authorList>
    </citation>
    <scope>NUCLEOTIDE SEQUENCE [LARGE SCALE GENOMIC DNA]</scope>
    <source>
        <strain evidence="4">cv. CM334</strain>
    </source>
</reference>